<proteinExistence type="predicted"/>
<organism evidence="1 2">
    <name type="scientific">Ligilactobacillus salivarius GJ-24</name>
    <dbReference type="NCBI Taxonomy" id="1041521"/>
    <lineage>
        <taxon>Bacteria</taxon>
        <taxon>Bacillati</taxon>
        <taxon>Bacillota</taxon>
        <taxon>Bacilli</taxon>
        <taxon>Lactobacillales</taxon>
        <taxon>Lactobacillaceae</taxon>
        <taxon>Ligilactobacillus</taxon>
    </lineage>
</organism>
<comment type="caution">
    <text evidence="1">The sequence shown here is derived from an EMBL/GenBank/DDBJ whole genome shotgun (WGS) entry which is preliminary data.</text>
</comment>
<dbReference type="Proteomes" id="UP000003074">
    <property type="component" value="Unassembled WGS sequence"/>
</dbReference>
<evidence type="ECO:0000313" key="1">
    <source>
        <dbReference type="EMBL" id="EGM50531.1"/>
    </source>
</evidence>
<protein>
    <submittedName>
        <fullName evidence="1">Uncharacterized protein</fullName>
    </submittedName>
</protein>
<evidence type="ECO:0000313" key="2">
    <source>
        <dbReference type="Proteomes" id="UP000003074"/>
    </source>
</evidence>
<accession>F7QVD6</accession>
<dbReference type="EMBL" id="AFOI01000004">
    <property type="protein sequence ID" value="EGM50531.1"/>
    <property type="molecule type" value="Genomic_DNA"/>
</dbReference>
<reference evidence="1 2" key="1">
    <citation type="journal article" date="2011" name="J. Bacteriol.">
        <title>Genome Sequence of Lactobacillus salivarius GJ-24, a Probiotic Strain Isolated from Healthy Adult Intestine.</title>
        <authorList>
            <person name="Cho Y.J."/>
            <person name="Choi J.K."/>
            <person name="Kim J.H."/>
            <person name="Lim Y.S."/>
            <person name="Ham J.S."/>
            <person name="Kang D.K."/>
            <person name="Chun J."/>
            <person name="Paik H.D."/>
            <person name="Kim G.B."/>
        </authorList>
    </citation>
    <scope>NUCLEOTIDE SEQUENCE [LARGE SCALE GENOMIC DNA]</scope>
    <source>
        <strain evidence="1 2">GJ-24</strain>
    </source>
</reference>
<dbReference type="PATRIC" id="fig|1041521.3.peg.1080"/>
<name>F7QVD6_9LACO</name>
<gene>
    <name evidence="1" type="ORF">LSGJ_01077</name>
</gene>
<dbReference type="AlphaFoldDB" id="F7QVD6"/>
<sequence>MINMLLNLLGFVLLLMTSVVLGILVWNTRINQPSQVTVRIKDNNYDSKK</sequence>